<keyword evidence="7 9" id="KW-0472">Membrane</keyword>
<evidence type="ECO:0000259" key="10">
    <source>
        <dbReference type="Pfam" id="PF04290"/>
    </source>
</evidence>
<dbReference type="Pfam" id="PF04290">
    <property type="entry name" value="DctQ"/>
    <property type="match status" value="1"/>
</dbReference>
<keyword evidence="2" id="KW-0813">Transport</keyword>
<reference evidence="11 12" key="1">
    <citation type="submission" date="2018-11" db="EMBL/GenBank/DDBJ databases">
        <authorList>
            <person name="Li F."/>
        </authorList>
    </citation>
    <scope>NUCLEOTIDE SEQUENCE [LARGE SCALE GENOMIC DNA]</scope>
    <source>
        <strain evidence="11 12">YS17T</strain>
    </source>
</reference>
<name>A0A3N6WPS7_9ACTN</name>
<dbReference type="InterPro" id="IPR007387">
    <property type="entry name" value="TRAP_DctQ"/>
</dbReference>
<keyword evidence="12" id="KW-1185">Reference proteome</keyword>
<keyword evidence="3" id="KW-1003">Cell membrane</keyword>
<dbReference type="OrthoDB" id="3428916at2"/>
<proteinExistence type="inferred from homology"/>
<keyword evidence="4" id="KW-0997">Cell inner membrane</keyword>
<protein>
    <submittedName>
        <fullName evidence="11">TRAP transporter small permease</fullName>
    </submittedName>
</protein>
<feature type="transmembrane region" description="Helical" evidence="9">
    <location>
        <begin position="12"/>
        <end position="34"/>
    </location>
</feature>
<evidence type="ECO:0000313" key="12">
    <source>
        <dbReference type="Proteomes" id="UP000275225"/>
    </source>
</evidence>
<organism evidence="11 12">
    <name type="scientific">Aeromicrobium camelliae</name>
    <dbReference type="NCBI Taxonomy" id="1538144"/>
    <lineage>
        <taxon>Bacteria</taxon>
        <taxon>Bacillati</taxon>
        <taxon>Actinomycetota</taxon>
        <taxon>Actinomycetes</taxon>
        <taxon>Propionibacteriales</taxon>
        <taxon>Nocardioidaceae</taxon>
        <taxon>Aeromicrobium</taxon>
    </lineage>
</organism>
<dbReference type="GO" id="GO:0015740">
    <property type="term" value="P:C4-dicarboxylate transport"/>
    <property type="evidence" value="ECO:0007669"/>
    <property type="project" value="TreeGrafter"/>
</dbReference>
<evidence type="ECO:0000256" key="9">
    <source>
        <dbReference type="SAM" id="Phobius"/>
    </source>
</evidence>
<dbReference type="RefSeq" id="WP_124235755.1">
    <property type="nucleotide sequence ID" value="NZ_JBHUFI010000009.1"/>
</dbReference>
<evidence type="ECO:0000256" key="7">
    <source>
        <dbReference type="ARBA" id="ARBA00023136"/>
    </source>
</evidence>
<evidence type="ECO:0000256" key="6">
    <source>
        <dbReference type="ARBA" id="ARBA00022989"/>
    </source>
</evidence>
<evidence type="ECO:0000313" key="11">
    <source>
        <dbReference type="EMBL" id="RQN09300.1"/>
    </source>
</evidence>
<comment type="caution">
    <text evidence="11">The sequence shown here is derived from an EMBL/GenBank/DDBJ whole genome shotgun (WGS) entry which is preliminary data.</text>
</comment>
<dbReference type="Proteomes" id="UP000275225">
    <property type="component" value="Unassembled WGS sequence"/>
</dbReference>
<keyword evidence="6 9" id="KW-1133">Transmembrane helix</keyword>
<feature type="domain" description="Tripartite ATP-independent periplasmic transporters DctQ component" evidence="10">
    <location>
        <begin position="28"/>
        <end position="156"/>
    </location>
</feature>
<evidence type="ECO:0000256" key="5">
    <source>
        <dbReference type="ARBA" id="ARBA00022692"/>
    </source>
</evidence>
<dbReference type="PANTHER" id="PTHR35011">
    <property type="entry name" value="2,3-DIKETO-L-GULONATE TRAP TRANSPORTER SMALL PERMEASE PROTEIN YIAM"/>
    <property type="match status" value="1"/>
</dbReference>
<dbReference type="PANTHER" id="PTHR35011:SF10">
    <property type="entry name" value="TRAP TRANSPORTER SMALL PERMEASE PROTEIN"/>
    <property type="match status" value="1"/>
</dbReference>
<dbReference type="GO" id="GO:0022857">
    <property type="term" value="F:transmembrane transporter activity"/>
    <property type="evidence" value="ECO:0007669"/>
    <property type="project" value="TreeGrafter"/>
</dbReference>
<evidence type="ECO:0000256" key="1">
    <source>
        <dbReference type="ARBA" id="ARBA00004429"/>
    </source>
</evidence>
<dbReference type="InterPro" id="IPR055348">
    <property type="entry name" value="DctQ"/>
</dbReference>
<evidence type="ECO:0000256" key="4">
    <source>
        <dbReference type="ARBA" id="ARBA00022519"/>
    </source>
</evidence>
<sequence length="191" mass="20363">MSQVPFPRPIRALSSALSIIAGLVLFGLCALTVADVVSRNLRDQSILGAVEISALLLVAVAFFGLAAAEIDGRHVSVSLVEERLGRRARMTLSLVRTVLLAVLGVLLVIGMIGVFDSAFERGETTNDILRLPTWPAKLSVLLSFGLFFILAVWKQILTFLALRAGEDVPANDVAVLVDQAEPAASGGSRDR</sequence>
<feature type="transmembrane region" description="Helical" evidence="9">
    <location>
        <begin position="46"/>
        <end position="70"/>
    </location>
</feature>
<dbReference type="GO" id="GO:0005886">
    <property type="term" value="C:plasma membrane"/>
    <property type="evidence" value="ECO:0007669"/>
    <property type="project" value="UniProtKB-SubCell"/>
</dbReference>
<comment type="subcellular location">
    <subcellularLocation>
        <location evidence="1">Cell inner membrane</location>
        <topology evidence="1">Multi-pass membrane protein</topology>
    </subcellularLocation>
</comment>
<evidence type="ECO:0000256" key="3">
    <source>
        <dbReference type="ARBA" id="ARBA00022475"/>
    </source>
</evidence>
<comment type="similarity">
    <text evidence="8">Belongs to the TRAP transporter small permease family.</text>
</comment>
<keyword evidence="5 9" id="KW-0812">Transmembrane</keyword>
<feature type="transmembrane region" description="Helical" evidence="9">
    <location>
        <begin position="134"/>
        <end position="153"/>
    </location>
</feature>
<feature type="transmembrane region" description="Helical" evidence="9">
    <location>
        <begin position="91"/>
        <end position="114"/>
    </location>
</feature>
<evidence type="ECO:0000256" key="8">
    <source>
        <dbReference type="ARBA" id="ARBA00038436"/>
    </source>
</evidence>
<dbReference type="EMBL" id="RQJX01000003">
    <property type="protein sequence ID" value="RQN09300.1"/>
    <property type="molecule type" value="Genomic_DNA"/>
</dbReference>
<accession>A0A3N6WPS7</accession>
<gene>
    <name evidence="11" type="ORF">EHW97_03385</name>
</gene>
<evidence type="ECO:0000256" key="2">
    <source>
        <dbReference type="ARBA" id="ARBA00022448"/>
    </source>
</evidence>
<dbReference type="AlphaFoldDB" id="A0A3N6WPS7"/>